<evidence type="ECO:0000313" key="2">
    <source>
        <dbReference type="EMBL" id="KAG8537293.1"/>
    </source>
</evidence>
<protein>
    <submittedName>
        <fullName evidence="2">Uncharacterized protein</fullName>
    </submittedName>
</protein>
<sequence>MALVLCVTGNNVMRTIHGVGEMMTQMVLSRGSVLPIAVPDVQPGLHSSKQTSDSEDITVMDTKLKIIEILQFILSVRLDYRISYMLSIYKKEFGDTSGSVENSTASTVAPPDTPTPSAVVPDIDEIAALAETMFAGSKEKNPVELDDEGGRTFLRVLIHLIMHDYPPLLSGALQLLFKHFSQRAEVLQAFKQVQLLVSNQDVDNYKQIKADLDQLRLTVEKSELWVEKSNSYESEELGDGQAKDGKEQINE</sequence>
<feature type="region of interest" description="Disordered" evidence="1">
    <location>
        <begin position="95"/>
        <end position="117"/>
    </location>
</feature>
<dbReference type="GO" id="GO:0006816">
    <property type="term" value="P:calcium ion transport"/>
    <property type="evidence" value="ECO:0007669"/>
    <property type="project" value="InterPro"/>
</dbReference>
<dbReference type="InterPro" id="IPR015925">
    <property type="entry name" value="Ryanodine_IP3_receptor"/>
</dbReference>
<comment type="caution">
    <text evidence="2">The sequence shown here is derived from an EMBL/GenBank/DDBJ whole genome shotgun (WGS) entry which is preliminary data.</text>
</comment>
<feature type="non-terminal residue" evidence="2">
    <location>
        <position position="251"/>
    </location>
</feature>
<dbReference type="PANTHER" id="PTHR45816:SF3">
    <property type="entry name" value="INOSITOL 1,4,5-TRISPHOSPHATE RECEPTOR"/>
    <property type="match status" value="1"/>
</dbReference>
<dbReference type="PANTHER" id="PTHR45816">
    <property type="entry name" value="MIR DOMAIN-CONTAINING PROTEIN"/>
    <property type="match status" value="1"/>
</dbReference>
<dbReference type="EMBL" id="WNYA01031769">
    <property type="protein sequence ID" value="KAG8537293.1"/>
    <property type="molecule type" value="Genomic_DNA"/>
</dbReference>
<reference evidence="2" key="1">
    <citation type="thesis" date="2020" institute="ProQuest LLC" country="789 East Eisenhower Parkway, Ann Arbor, MI, USA">
        <title>Comparative Genomics and Chromosome Evolution.</title>
        <authorList>
            <person name="Mudd A.B."/>
        </authorList>
    </citation>
    <scope>NUCLEOTIDE SEQUENCE</scope>
    <source>
        <strain evidence="2">237g6f4</strain>
        <tissue evidence="2">Blood</tissue>
    </source>
</reference>
<gene>
    <name evidence="2" type="ORF">GDO81_024768</name>
</gene>
<dbReference type="AlphaFoldDB" id="A0AAV6YTC8"/>
<evidence type="ECO:0000313" key="3">
    <source>
        <dbReference type="Proteomes" id="UP000824782"/>
    </source>
</evidence>
<dbReference type="Proteomes" id="UP000824782">
    <property type="component" value="Unassembled WGS sequence"/>
</dbReference>
<feature type="compositionally biased region" description="Polar residues" evidence="1">
    <location>
        <begin position="96"/>
        <end position="107"/>
    </location>
</feature>
<feature type="region of interest" description="Disordered" evidence="1">
    <location>
        <begin position="230"/>
        <end position="251"/>
    </location>
</feature>
<organism evidence="2 3">
    <name type="scientific">Engystomops pustulosus</name>
    <name type="common">Tungara frog</name>
    <name type="synonym">Physalaemus pustulosus</name>
    <dbReference type="NCBI Taxonomy" id="76066"/>
    <lineage>
        <taxon>Eukaryota</taxon>
        <taxon>Metazoa</taxon>
        <taxon>Chordata</taxon>
        <taxon>Craniata</taxon>
        <taxon>Vertebrata</taxon>
        <taxon>Euteleostomi</taxon>
        <taxon>Amphibia</taxon>
        <taxon>Batrachia</taxon>
        <taxon>Anura</taxon>
        <taxon>Neobatrachia</taxon>
        <taxon>Hyloidea</taxon>
        <taxon>Leptodactylidae</taxon>
        <taxon>Leiuperinae</taxon>
        <taxon>Engystomops</taxon>
    </lineage>
</organism>
<name>A0AAV6YTC8_ENGPU</name>
<proteinExistence type="predicted"/>
<keyword evidence="3" id="KW-1185">Reference proteome</keyword>
<accession>A0AAV6YTC8</accession>
<feature type="compositionally biased region" description="Basic and acidic residues" evidence="1">
    <location>
        <begin position="241"/>
        <end position="251"/>
    </location>
</feature>
<evidence type="ECO:0000256" key="1">
    <source>
        <dbReference type="SAM" id="MobiDB-lite"/>
    </source>
</evidence>